<feature type="region of interest" description="Disordered" evidence="1">
    <location>
        <begin position="270"/>
        <end position="332"/>
    </location>
</feature>
<comment type="caution">
    <text evidence="2">The sequence shown here is derived from an EMBL/GenBank/DDBJ whole genome shotgun (WGS) entry which is preliminary data.</text>
</comment>
<proteinExistence type="predicted"/>
<dbReference type="EMBL" id="CAICTM010000745">
    <property type="protein sequence ID" value="CAB9515893.1"/>
    <property type="molecule type" value="Genomic_DNA"/>
</dbReference>
<dbReference type="AlphaFoldDB" id="A0A9N8HMH6"/>
<feature type="compositionally biased region" description="Polar residues" evidence="1">
    <location>
        <begin position="151"/>
        <end position="183"/>
    </location>
</feature>
<feature type="region of interest" description="Disordered" evidence="1">
    <location>
        <begin position="1"/>
        <end position="20"/>
    </location>
</feature>
<feature type="region of interest" description="Disordered" evidence="1">
    <location>
        <begin position="406"/>
        <end position="427"/>
    </location>
</feature>
<accession>A0A9N8HMH6</accession>
<sequence length="427" mass="47270">MPSIQEIVVETVDSDSSDEGVALETVAEEPNNLNESAFLPNMEPDHAGARVQNGDDDEFQLHTFPPSSDSESDGDEEAPSKKSVLDNVLSDPDDDEEGELSEVEKVRASKRAKRVKDSKRKMDYQNWLRDGNSSSKSDSDKEAPKDYWSLHTASTNTASKQKPRFKTSNTANTAVKSTPQSSGKKPAPKPALTIKSKVETLGLEVKNNGTLVKNHVSRKFKEFTKIQKNQQSEILGILKTQQENHQILMDSILNVKNKVDQVLSIVEKCPHGDKKPSKKIPPVPVPPHNYGRGSGGPENFRRREPDPNQHLASSVNRNGSIGNRNYQGNVTSSPQVTVNNNPIYHHHSTGPVNVEVCTPGYGVQPGGGSRKRRLSAMSMALIAEKKKQAHLRRHHLELERRRSLNQCPGDAMQGPPKDPYFGENLEF</sequence>
<evidence type="ECO:0000256" key="1">
    <source>
        <dbReference type="SAM" id="MobiDB-lite"/>
    </source>
</evidence>
<feature type="region of interest" description="Disordered" evidence="1">
    <location>
        <begin position="26"/>
        <end position="191"/>
    </location>
</feature>
<protein>
    <submittedName>
        <fullName evidence="2">Uncharacterized protein</fullName>
    </submittedName>
</protein>
<name>A0A9N8HMH6_9STRA</name>
<gene>
    <name evidence="2" type="ORF">SEMRO_746_G196350.1</name>
</gene>
<feature type="compositionally biased region" description="Acidic residues" evidence="1">
    <location>
        <begin position="91"/>
        <end position="101"/>
    </location>
</feature>
<evidence type="ECO:0000313" key="2">
    <source>
        <dbReference type="EMBL" id="CAB9515893.1"/>
    </source>
</evidence>
<feature type="compositionally biased region" description="Polar residues" evidence="1">
    <location>
        <begin position="310"/>
        <end position="332"/>
    </location>
</feature>
<dbReference type="Proteomes" id="UP001153069">
    <property type="component" value="Unassembled WGS sequence"/>
</dbReference>
<keyword evidence="3" id="KW-1185">Reference proteome</keyword>
<reference evidence="2" key="1">
    <citation type="submission" date="2020-06" db="EMBL/GenBank/DDBJ databases">
        <authorList>
            <consortium name="Plant Systems Biology data submission"/>
        </authorList>
    </citation>
    <scope>NUCLEOTIDE SEQUENCE</scope>
    <source>
        <strain evidence="2">D6</strain>
    </source>
</reference>
<evidence type="ECO:0000313" key="3">
    <source>
        <dbReference type="Proteomes" id="UP001153069"/>
    </source>
</evidence>
<organism evidence="2 3">
    <name type="scientific">Seminavis robusta</name>
    <dbReference type="NCBI Taxonomy" id="568900"/>
    <lineage>
        <taxon>Eukaryota</taxon>
        <taxon>Sar</taxon>
        <taxon>Stramenopiles</taxon>
        <taxon>Ochrophyta</taxon>
        <taxon>Bacillariophyta</taxon>
        <taxon>Bacillariophyceae</taxon>
        <taxon>Bacillariophycidae</taxon>
        <taxon>Naviculales</taxon>
        <taxon>Naviculaceae</taxon>
        <taxon>Seminavis</taxon>
    </lineage>
</organism>
<feature type="compositionally biased region" description="Basic residues" evidence="1">
    <location>
        <begin position="108"/>
        <end position="119"/>
    </location>
</feature>